<keyword evidence="1" id="KW-0175">Coiled coil</keyword>
<dbReference type="STRING" id="1121316.SAMN02745207_02059"/>
<evidence type="ECO:0000256" key="1">
    <source>
        <dbReference type="SAM" id="Coils"/>
    </source>
</evidence>
<evidence type="ECO:0008006" key="4">
    <source>
        <dbReference type="Google" id="ProtNLM"/>
    </source>
</evidence>
<dbReference type="Pfam" id="PF08876">
    <property type="entry name" value="DUF1836"/>
    <property type="match status" value="1"/>
</dbReference>
<accession>A0A1M5V421</accession>
<dbReference type="Proteomes" id="UP000184447">
    <property type="component" value="Unassembled WGS sequence"/>
</dbReference>
<proteinExistence type="predicted"/>
<gene>
    <name evidence="2" type="ORF">SAMN02745207_02059</name>
</gene>
<name>A0A1M5V421_9CLOT</name>
<dbReference type="EMBL" id="FQXM01000010">
    <property type="protein sequence ID" value="SHH69946.1"/>
    <property type="molecule type" value="Genomic_DNA"/>
</dbReference>
<keyword evidence="3" id="KW-1185">Reference proteome</keyword>
<dbReference type="InterPro" id="IPR014975">
    <property type="entry name" value="DUF1836"/>
</dbReference>
<dbReference type="AlphaFoldDB" id="A0A1M5V421"/>
<dbReference type="PANTHER" id="PTHR40056:SF1">
    <property type="entry name" value="DUF1836 DOMAIN-CONTAINING PROTEIN"/>
    <property type="match status" value="1"/>
</dbReference>
<protein>
    <recommendedName>
        <fullName evidence="4">DUF1836 domain-containing protein</fullName>
    </recommendedName>
</protein>
<dbReference type="OrthoDB" id="3191472at2"/>
<reference evidence="2 3" key="1">
    <citation type="submission" date="2016-11" db="EMBL/GenBank/DDBJ databases">
        <authorList>
            <person name="Jaros S."/>
            <person name="Januszkiewicz K."/>
            <person name="Wedrychowicz H."/>
        </authorList>
    </citation>
    <scope>NUCLEOTIDE SEQUENCE [LARGE SCALE GENOMIC DNA]</scope>
    <source>
        <strain evidence="2 3">DSM 8605</strain>
    </source>
</reference>
<evidence type="ECO:0000313" key="2">
    <source>
        <dbReference type="EMBL" id="SHH69946.1"/>
    </source>
</evidence>
<feature type="coiled-coil region" evidence="1">
    <location>
        <begin position="133"/>
        <end position="160"/>
    </location>
</feature>
<organism evidence="2 3">
    <name type="scientific">Clostridium grantii DSM 8605</name>
    <dbReference type="NCBI Taxonomy" id="1121316"/>
    <lineage>
        <taxon>Bacteria</taxon>
        <taxon>Bacillati</taxon>
        <taxon>Bacillota</taxon>
        <taxon>Clostridia</taxon>
        <taxon>Eubacteriales</taxon>
        <taxon>Clostridiaceae</taxon>
        <taxon>Clostridium</taxon>
    </lineage>
</organism>
<sequence>MDKKDKLLAHKAVEIEDIPDIDLYMDQVTSYMDSVLDNVKIDEDDKVLTKTMINNYVKAKIIEKPNKKKYTKNQIMELIMIYHLKNIIPISDIDNLLKYEKSRFITPKNDDKDGKNIEYKNNNAIKEIYKSFLEIQKEVIEESREKFKEYNTENGNANESQRVKEIIKLVLQADMDKRMAELMIKEFKFTKIE</sequence>
<dbReference type="RefSeq" id="WP_073338351.1">
    <property type="nucleotide sequence ID" value="NZ_FQXM01000010.1"/>
</dbReference>
<evidence type="ECO:0000313" key="3">
    <source>
        <dbReference type="Proteomes" id="UP000184447"/>
    </source>
</evidence>
<dbReference type="PANTHER" id="PTHR40056">
    <property type="entry name" value="HYPOTHETICAL CYTOSOLIC PROTEIN"/>
    <property type="match status" value="1"/>
</dbReference>